<evidence type="ECO:0000313" key="3">
    <source>
        <dbReference type="Proteomes" id="UP000051936"/>
    </source>
</evidence>
<dbReference type="AlphaFoldDB" id="A0A0R3E2I6"/>
<keyword evidence="1" id="KW-0732">Signal</keyword>
<protein>
    <submittedName>
        <fullName evidence="2">Chemotaxis protein</fullName>
    </submittedName>
</protein>
<dbReference type="EMBL" id="LJYG01000026">
    <property type="protein sequence ID" value="KRQ16425.1"/>
    <property type="molecule type" value="Genomic_DNA"/>
</dbReference>
<gene>
    <name evidence="2" type="ORF">AOQ71_05585</name>
</gene>
<keyword evidence="3" id="KW-1185">Reference proteome</keyword>
<proteinExistence type="predicted"/>
<name>A0A0R3E2I6_9BRAD</name>
<accession>A0A0R3E2I6</accession>
<comment type="caution">
    <text evidence="2">The sequence shown here is derived from an EMBL/GenBank/DDBJ whole genome shotgun (WGS) entry which is preliminary data.</text>
</comment>
<evidence type="ECO:0000256" key="1">
    <source>
        <dbReference type="SAM" id="SignalP"/>
    </source>
</evidence>
<dbReference type="OrthoDB" id="9812933at2"/>
<dbReference type="Proteomes" id="UP000051936">
    <property type="component" value="Unassembled WGS sequence"/>
</dbReference>
<feature type="signal peptide" evidence="1">
    <location>
        <begin position="1"/>
        <end position="23"/>
    </location>
</feature>
<organism evidence="2 3">
    <name type="scientific">Bradyrhizobium manausense</name>
    <dbReference type="NCBI Taxonomy" id="989370"/>
    <lineage>
        <taxon>Bacteria</taxon>
        <taxon>Pseudomonadati</taxon>
        <taxon>Pseudomonadota</taxon>
        <taxon>Alphaproteobacteria</taxon>
        <taxon>Hyphomicrobiales</taxon>
        <taxon>Nitrobacteraceae</taxon>
        <taxon>Bradyrhizobium</taxon>
    </lineage>
</organism>
<reference evidence="2 3" key="1">
    <citation type="submission" date="2015-09" db="EMBL/GenBank/DDBJ databases">
        <title>Draft Genome Sequence of Bradyrhizobium manausense Strain BR 3351T, a Novel Symbiotic Nitrogen-Fixing Alphaproteobacterium Isolated from Brazilian Amazon Rain Forest.</title>
        <authorList>
            <person name="De Araujo J.L."/>
            <person name="Zilli J.E."/>
        </authorList>
    </citation>
    <scope>NUCLEOTIDE SEQUENCE [LARGE SCALE GENOMIC DNA]</scope>
    <source>
        <strain evidence="2 3">BR3351</strain>
    </source>
</reference>
<dbReference type="NCBIfam" id="NF009441">
    <property type="entry name" value="PRK12798.1-3"/>
    <property type="match status" value="1"/>
</dbReference>
<sequence>MTRPLLRTVLLVLLSLAATRAFSDPAPPSGEPYELVRALQAVQDGIARGDTAAHGSHIALIRQIGEKFLAADPNVWSNPQNGQAVVIYLLSGGAPQIVRKLPRDKISVDKALFDGALAYVEGRQDEARELLKDVKPRTISSGMGGQVALVQGVLFARSEASLAIERLDDARLLLPGTLVEEAALRREVLLVGQAEDFDKFEFLTLAYIRHYRNSVYAGDFWQRFSTGLTQSNLALDDRRFARVAALLEHVDRASRLKLYLVIARGALIRGKLTVVSLAAERALTLSADAAPDRERAHFYRGASRALTDEYDGGFAELRALDRSKLAERDVLLLNATLQLALDIRKPVTGPASVMTADKPPPTPARIDLASSNATLARAKSQLGELELLTRDHRP</sequence>
<dbReference type="STRING" id="989370.AOQ71_05585"/>
<dbReference type="RefSeq" id="WP_057742878.1">
    <property type="nucleotide sequence ID" value="NZ_LJYG01000026.1"/>
</dbReference>
<evidence type="ECO:0000313" key="2">
    <source>
        <dbReference type="EMBL" id="KRQ16425.1"/>
    </source>
</evidence>
<feature type="chain" id="PRO_5006435990" evidence="1">
    <location>
        <begin position="24"/>
        <end position="394"/>
    </location>
</feature>